<gene>
    <name evidence="2" type="ORF">K443DRAFT_12891</name>
</gene>
<feature type="region of interest" description="Disordered" evidence="1">
    <location>
        <begin position="141"/>
        <end position="162"/>
    </location>
</feature>
<reference evidence="3" key="2">
    <citation type="submission" date="2015-01" db="EMBL/GenBank/DDBJ databases">
        <title>Evolutionary Origins and Diversification of the Mycorrhizal Mutualists.</title>
        <authorList>
            <consortium name="DOE Joint Genome Institute"/>
            <consortium name="Mycorrhizal Genomics Consortium"/>
            <person name="Kohler A."/>
            <person name="Kuo A."/>
            <person name="Nagy L.G."/>
            <person name="Floudas D."/>
            <person name="Copeland A."/>
            <person name="Barry K.W."/>
            <person name="Cichocki N."/>
            <person name="Veneault-Fourrey C."/>
            <person name="LaButti K."/>
            <person name="Lindquist E.A."/>
            <person name="Lipzen A."/>
            <person name="Lundell T."/>
            <person name="Morin E."/>
            <person name="Murat C."/>
            <person name="Riley R."/>
            <person name="Ohm R."/>
            <person name="Sun H."/>
            <person name="Tunlid A."/>
            <person name="Henrissat B."/>
            <person name="Grigoriev I.V."/>
            <person name="Hibbett D.S."/>
            <person name="Martin F."/>
        </authorList>
    </citation>
    <scope>NUCLEOTIDE SEQUENCE [LARGE SCALE GENOMIC DNA]</scope>
    <source>
        <strain evidence="3">LaAM-08-1</strain>
    </source>
</reference>
<dbReference type="EMBL" id="KN838846">
    <property type="protein sequence ID" value="KIJ93394.1"/>
    <property type="molecule type" value="Genomic_DNA"/>
</dbReference>
<evidence type="ECO:0000313" key="2">
    <source>
        <dbReference type="EMBL" id="KIJ93394.1"/>
    </source>
</evidence>
<dbReference type="Proteomes" id="UP000054477">
    <property type="component" value="Unassembled WGS sequence"/>
</dbReference>
<dbReference type="HOGENOM" id="CLU_1415382_0_0_1"/>
<reference evidence="2 3" key="1">
    <citation type="submission" date="2014-04" db="EMBL/GenBank/DDBJ databases">
        <authorList>
            <consortium name="DOE Joint Genome Institute"/>
            <person name="Kuo A."/>
            <person name="Kohler A."/>
            <person name="Nagy L.G."/>
            <person name="Floudas D."/>
            <person name="Copeland A."/>
            <person name="Barry K.W."/>
            <person name="Cichocki N."/>
            <person name="Veneault-Fourrey C."/>
            <person name="LaButti K."/>
            <person name="Lindquist E.A."/>
            <person name="Lipzen A."/>
            <person name="Lundell T."/>
            <person name="Morin E."/>
            <person name="Murat C."/>
            <person name="Sun H."/>
            <person name="Tunlid A."/>
            <person name="Henrissat B."/>
            <person name="Grigoriev I.V."/>
            <person name="Hibbett D.S."/>
            <person name="Martin F."/>
            <person name="Nordberg H.P."/>
            <person name="Cantor M.N."/>
            <person name="Hua S.X."/>
        </authorList>
    </citation>
    <scope>NUCLEOTIDE SEQUENCE [LARGE SCALE GENOMIC DNA]</scope>
    <source>
        <strain evidence="2 3">LaAM-08-1</strain>
    </source>
</reference>
<keyword evidence="3" id="KW-1185">Reference proteome</keyword>
<dbReference type="AlphaFoldDB" id="A0A0C9WIR3"/>
<evidence type="ECO:0000256" key="1">
    <source>
        <dbReference type="SAM" id="MobiDB-lite"/>
    </source>
</evidence>
<organism evidence="2 3">
    <name type="scientific">Laccaria amethystina LaAM-08-1</name>
    <dbReference type="NCBI Taxonomy" id="1095629"/>
    <lineage>
        <taxon>Eukaryota</taxon>
        <taxon>Fungi</taxon>
        <taxon>Dikarya</taxon>
        <taxon>Basidiomycota</taxon>
        <taxon>Agaricomycotina</taxon>
        <taxon>Agaricomycetes</taxon>
        <taxon>Agaricomycetidae</taxon>
        <taxon>Agaricales</taxon>
        <taxon>Agaricineae</taxon>
        <taxon>Hydnangiaceae</taxon>
        <taxon>Laccaria</taxon>
    </lineage>
</organism>
<accession>A0A0C9WIR3</accession>
<proteinExistence type="predicted"/>
<protein>
    <submittedName>
        <fullName evidence="2">Unplaced genomic scaffold K443scaffold_311, whole genome shotgun sequence</fullName>
    </submittedName>
</protein>
<name>A0A0C9WIR3_9AGAR</name>
<evidence type="ECO:0000313" key="3">
    <source>
        <dbReference type="Proteomes" id="UP000054477"/>
    </source>
</evidence>
<sequence length="192" mass="21151">MHHPHISPLNRSIPAVVVIRMVVTWQITPTHMREATPDKHPLGRPPSAYEMIAVDTHRTRMHVLWGRHGGQRSAGRKAAVVRVSRVLLTWPCDPHPSVRGGAAVVVVAARQWSVGGKVVVVIVRVIRVVLTWGQPSSSLLPDSGAWGGRQPSSSRRRHSCHSPGADVALTLEDLPSTKTHWAGHHLHTRRQP</sequence>